<evidence type="ECO:0000256" key="3">
    <source>
        <dbReference type="ARBA" id="ARBA00011245"/>
    </source>
</evidence>
<dbReference type="Gene3D" id="3.40.50.620">
    <property type="entry name" value="HUPs"/>
    <property type="match status" value="1"/>
</dbReference>
<accession>A0A538TYB1</accession>
<evidence type="ECO:0000313" key="16">
    <source>
        <dbReference type="Proteomes" id="UP000316609"/>
    </source>
</evidence>
<dbReference type="Gene3D" id="1.10.730.10">
    <property type="entry name" value="Isoleucyl-tRNA Synthetase, Domain 1"/>
    <property type="match status" value="1"/>
</dbReference>
<dbReference type="FunFam" id="1.10.730.10:FF:000008">
    <property type="entry name" value="Arginine--tRNA ligase"/>
    <property type="match status" value="1"/>
</dbReference>
<keyword evidence="7 11" id="KW-0067">ATP-binding</keyword>
<protein>
    <recommendedName>
        <fullName evidence="11">Arginine--tRNA ligase</fullName>
        <ecNumber evidence="11">6.1.1.19</ecNumber>
    </recommendedName>
    <alternativeName>
        <fullName evidence="11">Arginyl-tRNA synthetase</fullName>
        <shortName evidence="11">ArgRS</shortName>
    </alternativeName>
</protein>
<dbReference type="EC" id="6.1.1.19" evidence="11"/>
<keyword evidence="5 11" id="KW-0436">Ligase</keyword>
<reference evidence="15 16" key="1">
    <citation type="journal article" date="2019" name="Nat. Microbiol.">
        <title>Mediterranean grassland soil C-N compound turnover is dependent on rainfall and depth, and is mediated by genomically divergent microorganisms.</title>
        <authorList>
            <person name="Diamond S."/>
            <person name="Andeer P.F."/>
            <person name="Li Z."/>
            <person name="Crits-Christoph A."/>
            <person name="Burstein D."/>
            <person name="Anantharaman K."/>
            <person name="Lane K.R."/>
            <person name="Thomas B.C."/>
            <person name="Pan C."/>
            <person name="Northen T.R."/>
            <person name="Banfield J.F."/>
        </authorList>
    </citation>
    <scope>NUCLEOTIDE SEQUENCE [LARGE SCALE GENOMIC DNA]</scope>
    <source>
        <strain evidence="15">WS_8</strain>
    </source>
</reference>
<dbReference type="InterPro" id="IPR036695">
    <property type="entry name" value="Arg-tRNA-synth_N_sf"/>
</dbReference>
<comment type="subcellular location">
    <subcellularLocation>
        <location evidence="1 11">Cytoplasm</location>
    </subcellularLocation>
</comment>
<gene>
    <name evidence="11" type="primary">argS</name>
    <name evidence="15" type="ORF">E6K78_00500</name>
</gene>
<organism evidence="15 16">
    <name type="scientific">Eiseniibacteriota bacterium</name>
    <dbReference type="NCBI Taxonomy" id="2212470"/>
    <lineage>
        <taxon>Bacteria</taxon>
        <taxon>Candidatus Eiseniibacteriota</taxon>
    </lineage>
</organism>
<comment type="subunit">
    <text evidence="3 11">Monomer.</text>
</comment>
<dbReference type="Pfam" id="PF03485">
    <property type="entry name" value="Arg_tRNA_synt_N"/>
    <property type="match status" value="1"/>
</dbReference>
<name>A0A538TYB1_UNCEI</name>
<comment type="caution">
    <text evidence="15">The sequence shown here is derived from an EMBL/GenBank/DDBJ whole genome shotgun (WGS) entry which is preliminary data.</text>
</comment>
<dbReference type="Pfam" id="PF00750">
    <property type="entry name" value="tRNA-synt_1d"/>
    <property type="match status" value="1"/>
</dbReference>
<dbReference type="FunFam" id="3.40.50.620:FF:000062">
    <property type="entry name" value="Arginine--tRNA ligase"/>
    <property type="match status" value="1"/>
</dbReference>
<evidence type="ECO:0000256" key="2">
    <source>
        <dbReference type="ARBA" id="ARBA00005594"/>
    </source>
</evidence>
<dbReference type="Gene3D" id="3.30.1360.70">
    <property type="entry name" value="Arginyl tRNA synthetase N-terminal domain"/>
    <property type="match status" value="1"/>
</dbReference>
<dbReference type="InterPro" id="IPR014729">
    <property type="entry name" value="Rossmann-like_a/b/a_fold"/>
</dbReference>
<dbReference type="SMART" id="SM01016">
    <property type="entry name" value="Arg_tRNA_synt_N"/>
    <property type="match status" value="1"/>
</dbReference>
<keyword evidence="4 11" id="KW-0963">Cytoplasm</keyword>
<keyword evidence="6 11" id="KW-0547">Nucleotide-binding</keyword>
<sequence length="569" mass="62034">MCSSVSGATPTGSSLVWTELTEGLGQALAALGLLTPERLALVELAIPRERAHGDWTTNLPMILAREVGRPPRALAADLAAAFPADPERFGPVEVAGPGFLNFRYSARFLAALPARILAADAAFGRSDRGRNLAVQVEYVSANPTGPLNVVNARAAAVGAALVRLLEATGHRATSEFYVNDAGGQVELLGESVAARFAERIGVPRAFPENGYQGEYLRDLAASLPEAEARAALGSPAAGAWFRTHALERLVEAQRRDLADYGATFDAFVRESSIHDSGAVQATLEELRAKGVIYEAEGAQWVQTTRFGDDKDRVVVRANGLPTYLLPDIAYHRDKRRRGVQVSIDLWGPDHHGHILPLKASLEALGLERGFLEVLIVQQVNLMSGGQLVKMSKRAGEFVTLRDLMDEVGPDCAKFFFLMRSANAHLDFDLDLAKRQNDENPAFYVQYAHARIASILRYARTRGLEPGDAGASGEWHDQELGLVRQLAAFPEVLRGAAAAREPHRLPAYLMETAATFHRFYHECRVVSEDVPLSQRRLQLSEAARIVIRNGLALMGVSSPERMERGVEVEP</sequence>
<evidence type="ECO:0000256" key="11">
    <source>
        <dbReference type="HAMAP-Rule" id="MF_00123"/>
    </source>
</evidence>
<dbReference type="AlphaFoldDB" id="A0A538TYB1"/>
<dbReference type="PANTHER" id="PTHR11956">
    <property type="entry name" value="ARGINYL-TRNA SYNTHETASE"/>
    <property type="match status" value="1"/>
</dbReference>
<evidence type="ECO:0000259" key="14">
    <source>
        <dbReference type="SMART" id="SM01016"/>
    </source>
</evidence>
<dbReference type="Pfam" id="PF05746">
    <property type="entry name" value="DALR_1"/>
    <property type="match status" value="1"/>
</dbReference>
<dbReference type="SUPFAM" id="SSF52374">
    <property type="entry name" value="Nucleotidylyl transferase"/>
    <property type="match status" value="1"/>
</dbReference>
<dbReference type="GO" id="GO:0005737">
    <property type="term" value="C:cytoplasm"/>
    <property type="evidence" value="ECO:0007669"/>
    <property type="project" value="UniProtKB-SubCell"/>
</dbReference>
<dbReference type="PANTHER" id="PTHR11956:SF5">
    <property type="entry name" value="ARGININE--TRNA LIGASE, CYTOPLASMIC"/>
    <property type="match status" value="1"/>
</dbReference>
<dbReference type="InterPro" id="IPR001278">
    <property type="entry name" value="Arg-tRNA-ligase"/>
</dbReference>
<evidence type="ECO:0000256" key="9">
    <source>
        <dbReference type="ARBA" id="ARBA00023146"/>
    </source>
</evidence>
<feature type="domain" description="DALR anticodon binding" evidence="13">
    <location>
        <begin position="444"/>
        <end position="561"/>
    </location>
</feature>
<dbReference type="Proteomes" id="UP000316609">
    <property type="component" value="Unassembled WGS sequence"/>
</dbReference>
<feature type="domain" description="Arginyl tRNA synthetase N-terminal" evidence="14">
    <location>
        <begin position="14"/>
        <end position="104"/>
    </location>
</feature>
<dbReference type="HAMAP" id="MF_00123">
    <property type="entry name" value="Arg_tRNA_synth"/>
    <property type="match status" value="1"/>
</dbReference>
<comment type="similarity">
    <text evidence="2 11 12">Belongs to the class-I aminoacyl-tRNA synthetase family.</text>
</comment>
<dbReference type="InterPro" id="IPR009080">
    <property type="entry name" value="tRNAsynth_Ia_anticodon-bd"/>
</dbReference>
<keyword evidence="8 11" id="KW-0648">Protein biosynthesis</keyword>
<dbReference type="PRINTS" id="PR01038">
    <property type="entry name" value="TRNASYNTHARG"/>
</dbReference>
<evidence type="ECO:0000256" key="1">
    <source>
        <dbReference type="ARBA" id="ARBA00004496"/>
    </source>
</evidence>
<feature type="short sequence motif" description="'HIGH' region" evidence="11">
    <location>
        <begin position="141"/>
        <end position="151"/>
    </location>
</feature>
<evidence type="ECO:0000256" key="8">
    <source>
        <dbReference type="ARBA" id="ARBA00022917"/>
    </source>
</evidence>
<evidence type="ECO:0000256" key="6">
    <source>
        <dbReference type="ARBA" id="ARBA00022741"/>
    </source>
</evidence>
<dbReference type="InterPro" id="IPR008909">
    <property type="entry name" value="DALR_anticod-bd"/>
</dbReference>
<keyword evidence="9 11" id="KW-0030">Aminoacyl-tRNA synthetase</keyword>
<evidence type="ECO:0000256" key="5">
    <source>
        <dbReference type="ARBA" id="ARBA00022598"/>
    </source>
</evidence>
<dbReference type="NCBIfam" id="TIGR00456">
    <property type="entry name" value="argS"/>
    <property type="match status" value="1"/>
</dbReference>
<evidence type="ECO:0000256" key="10">
    <source>
        <dbReference type="ARBA" id="ARBA00049339"/>
    </source>
</evidence>
<dbReference type="SUPFAM" id="SSF47323">
    <property type="entry name" value="Anticodon-binding domain of a subclass of class I aminoacyl-tRNA synthetases"/>
    <property type="match status" value="1"/>
</dbReference>
<dbReference type="GO" id="GO:0005524">
    <property type="term" value="F:ATP binding"/>
    <property type="evidence" value="ECO:0007669"/>
    <property type="project" value="UniProtKB-UniRule"/>
</dbReference>
<dbReference type="GO" id="GO:0006420">
    <property type="term" value="P:arginyl-tRNA aminoacylation"/>
    <property type="evidence" value="ECO:0007669"/>
    <property type="project" value="UniProtKB-UniRule"/>
</dbReference>
<proteinExistence type="inferred from homology"/>
<evidence type="ECO:0000259" key="13">
    <source>
        <dbReference type="SMART" id="SM00836"/>
    </source>
</evidence>
<evidence type="ECO:0000256" key="4">
    <source>
        <dbReference type="ARBA" id="ARBA00022490"/>
    </source>
</evidence>
<dbReference type="EMBL" id="VBOY01000006">
    <property type="protein sequence ID" value="TMQ68637.1"/>
    <property type="molecule type" value="Genomic_DNA"/>
</dbReference>
<dbReference type="GO" id="GO:0004814">
    <property type="term" value="F:arginine-tRNA ligase activity"/>
    <property type="evidence" value="ECO:0007669"/>
    <property type="project" value="UniProtKB-UniRule"/>
</dbReference>
<evidence type="ECO:0000313" key="15">
    <source>
        <dbReference type="EMBL" id="TMQ68637.1"/>
    </source>
</evidence>
<dbReference type="InterPro" id="IPR005148">
    <property type="entry name" value="Arg-tRNA-synth_N"/>
</dbReference>
<comment type="catalytic activity">
    <reaction evidence="10 11">
        <text>tRNA(Arg) + L-arginine + ATP = L-arginyl-tRNA(Arg) + AMP + diphosphate</text>
        <dbReference type="Rhea" id="RHEA:20301"/>
        <dbReference type="Rhea" id="RHEA-COMP:9658"/>
        <dbReference type="Rhea" id="RHEA-COMP:9673"/>
        <dbReference type="ChEBI" id="CHEBI:30616"/>
        <dbReference type="ChEBI" id="CHEBI:32682"/>
        <dbReference type="ChEBI" id="CHEBI:33019"/>
        <dbReference type="ChEBI" id="CHEBI:78442"/>
        <dbReference type="ChEBI" id="CHEBI:78513"/>
        <dbReference type="ChEBI" id="CHEBI:456215"/>
        <dbReference type="EC" id="6.1.1.19"/>
    </reaction>
</comment>
<evidence type="ECO:0000256" key="12">
    <source>
        <dbReference type="RuleBase" id="RU363038"/>
    </source>
</evidence>
<dbReference type="InterPro" id="IPR035684">
    <property type="entry name" value="ArgRS_core"/>
</dbReference>
<dbReference type="SUPFAM" id="SSF55190">
    <property type="entry name" value="Arginyl-tRNA synthetase (ArgRS), N-terminal 'additional' domain"/>
    <property type="match status" value="1"/>
</dbReference>
<evidence type="ECO:0000256" key="7">
    <source>
        <dbReference type="ARBA" id="ARBA00022840"/>
    </source>
</evidence>
<dbReference type="SMART" id="SM00836">
    <property type="entry name" value="DALR_1"/>
    <property type="match status" value="1"/>
</dbReference>